<proteinExistence type="predicted"/>
<accession>A0A9W6LZX6</accession>
<dbReference type="SUPFAM" id="SSF46785">
    <property type="entry name" value="Winged helix' DNA-binding domain"/>
    <property type="match status" value="1"/>
</dbReference>
<dbReference type="InterPro" id="IPR005149">
    <property type="entry name" value="Tscrpt_reg_PadR_N"/>
</dbReference>
<dbReference type="EMBL" id="BSEN01000006">
    <property type="protein sequence ID" value="GLJ76335.1"/>
    <property type="molecule type" value="Genomic_DNA"/>
</dbReference>
<dbReference type="Proteomes" id="UP001142372">
    <property type="component" value="Unassembled WGS sequence"/>
</dbReference>
<organism evidence="2 3">
    <name type="scientific">Leifsonia poae</name>
    <dbReference type="NCBI Taxonomy" id="110933"/>
    <lineage>
        <taxon>Bacteria</taxon>
        <taxon>Bacillati</taxon>
        <taxon>Actinomycetota</taxon>
        <taxon>Actinomycetes</taxon>
        <taxon>Micrococcales</taxon>
        <taxon>Microbacteriaceae</taxon>
        <taxon>Leifsonia</taxon>
    </lineage>
</organism>
<dbReference type="InterPro" id="IPR036388">
    <property type="entry name" value="WH-like_DNA-bd_sf"/>
</dbReference>
<reference evidence="2" key="2">
    <citation type="submission" date="2023-01" db="EMBL/GenBank/DDBJ databases">
        <authorList>
            <person name="Sun Q."/>
            <person name="Evtushenko L."/>
        </authorList>
    </citation>
    <scope>NUCLEOTIDE SEQUENCE</scope>
    <source>
        <strain evidence="2">VKM Ac-1401</strain>
    </source>
</reference>
<comment type="caution">
    <text evidence="2">The sequence shown here is derived from an EMBL/GenBank/DDBJ whole genome shotgun (WGS) entry which is preliminary data.</text>
</comment>
<dbReference type="PANTHER" id="PTHR33169">
    <property type="entry name" value="PADR-FAMILY TRANSCRIPTIONAL REGULATOR"/>
    <property type="match status" value="1"/>
</dbReference>
<dbReference type="PROSITE" id="PS51257">
    <property type="entry name" value="PROKAR_LIPOPROTEIN"/>
    <property type="match status" value="1"/>
</dbReference>
<reference evidence="2" key="1">
    <citation type="journal article" date="2014" name="Int. J. Syst. Evol. Microbiol.">
        <title>Complete genome sequence of Corynebacterium casei LMG S-19264T (=DSM 44701T), isolated from a smear-ripened cheese.</title>
        <authorList>
            <consortium name="US DOE Joint Genome Institute (JGI-PGF)"/>
            <person name="Walter F."/>
            <person name="Albersmeier A."/>
            <person name="Kalinowski J."/>
            <person name="Ruckert C."/>
        </authorList>
    </citation>
    <scope>NUCLEOTIDE SEQUENCE</scope>
    <source>
        <strain evidence="2">VKM Ac-1401</strain>
    </source>
</reference>
<evidence type="ECO:0000313" key="2">
    <source>
        <dbReference type="EMBL" id="GLJ76335.1"/>
    </source>
</evidence>
<protein>
    <submittedName>
        <fullName evidence="2">PadR family transcriptional regulator</fullName>
    </submittedName>
</protein>
<gene>
    <name evidence="2" type="ORF">GCM10017584_19090</name>
</gene>
<dbReference type="Gene3D" id="1.10.10.10">
    <property type="entry name" value="Winged helix-like DNA-binding domain superfamily/Winged helix DNA-binding domain"/>
    <property type="match status" value="1"/>
</dbReference>
<keyword evidence="3" id="KW-1185">Reference proteome</keyword>
<dbReference type="InterPro" id="IPR036390">
    <property type="entry name" value="WH_DNA-bd_sf"/>
</dbReference>
<dbReference type="InterPro" id="IPR052509">
    <property type="entry name" value="Metal_resp_DNA-bind_regulator"/>
</dbReference>
<evidence type="ECO:0000313" key="3">
    <source>
        <dbReference type="Proteomes" id="UP001142372"/>
    </source>
</evidence>
<name>A0A9W6LZX6_9MICO</name>
<dbReference type="AlphaFoldDB" id="A0A9W6LZX6"/>
<sequence length="231" mass="25945">MIVVLRDASKRPVGNPLALAVLSCLWERPMYPYEMTTSMRERGKEDSIRLNFGSLYAVIKSLEKHGLIAVAQTEREGNRPERIVYEITDAGRREADDWLRELIDTPVKEYPAIETGLSLLPMLAPEVVVDLLRSRLERLDAEIAEREKGAAELVGRLPELFMIEFHYKQAMLVAERAFLAGLAERIAARDIGGIEMWEGLHALLTQGLSMVEIQQRISAGDFGQEVADLLG</sequence>
<dbReference type="Pfam" id="PF03551">
    <property type="entry name" value="PadR"/>
    <property type="match status" value="1"/>
</dbReference>
<dbReference type="PANTHER" id="PTHR33169:SF14">
    <property type="entry name" value="TRANSCRIPTIONAL REGULATOR RV3488"/>
    <property type="match status" value="1"/>
</dbReference>
<evidence type="ECO:0000259" key="1">
    <source>
        <dbReference type="Pfam" id="PF03551"/>
    </source>
</evidence>
<feature type="domain" description="Transcription regulator PadR N-terminal" evidence="1">
    <location>
        <begin position="21"/>
        <end position="95"/>
    </location>
</feature>